<dbReference type="InterPro" id="IPR007110">
    <property type="entry name" value="Ig-like_dom"/>
</dbReference>
<feature type="domain" description="Ig-like" evidence="3">
    <location>
        <begin position="25"/>
        <end position="127"/>
    </location>
</feature>
<dbReference type="InterPro" id="IPR013106">
    <property type="entry name" value="Ig_V-set"/>
</dbReference>
<organism evidence="4 5">
    <name type="scientific">Etheostoma spectabile</name>
    <name type="common">orangethroat darter</name>
    <dbReference type="NCBI Taxonomy" id="54343"/>
    <lineage>
        <taxon>Eukaryota</taxon>
        <taxon>Metazoa</taxon>
        <taxon>Chordata</taxon>
        <taxon>Craniata</taxon>
        <taxon>Vertebrata</taxon>
        <taxon>Euteleostomi</taxon>
        <taxon>Actinopterygii</taxon>
        <taxon>Neopterygii</taxon>
        <taxon>Teleostei</taxon>
        <taxon>Neoteleostei</taxon>
        <taxon>Acanthomorphata</taxon>
        <taxon>Eupercaria</taxon>
        <taxon>Perciformes</taxon>
        <taxon>Percoidei</taxon>
        <taxon>Percidae</taxon>
        <taxon>Etheostomatinae</taxon>
        <taxon>Etheostoma</taxon>
    </lineage>
</organism>
<proteinExistence type="predicted"/>
<evidence type="ECO:0000259" key="3">
    <source>
        <dbReference type="PROSITE" id="PS50835"/>
    </source>
</evidence>
<protein>
    <recommendedName>
        <fullName evidence="3">Ig-like domain-containing protein</fullName>
    </recommendedName>
</protein>
<dbReference type="Gene3D" id="2.60.40.10">
    <property type="entry name" value="Immunoglobulins"/>
    <property type="match status" value="1"/>
</dbReference>
<dbReference type="EMBL" id="VOFY01000011">
    <property type="protein sequence ID" value="KAA8588047.1"/>
    <property type="molecule type" value="Genomic_DNA"/>
</dbReference>
<dbReference type="SUPFAM" id="SSF48726">
    <property type="entry name" value="Immunoglobulin"/>
    <property type="match status" value="1"/>
</dbReference>
<feature type="compositionally biased region" description="Polar residues" evidence="1">
    <location>
        <begin position="196"/>
        <end position="206"/>
    </location>
</feature>
<feature type="region of interest" description="Disordered" evidence="1">
    <location>
        <begin position="191"/>
        <end position="230"/>
    </location>
</feature>
<keyword evidence="2" id="KW-1133">Transmembrane helix</keyword>
<keyword evidence="2" id="KW-0472">Membrane</keyword>
<dbReference type="InterPro" id="IPR036179">
    <property type="entry name" value="Ig-like_dom_sf"/>
</dbReference>
<dbReference type="Proteomes" id="UP000327493">
    <property type="component" value="Chromosome 11"/>
</dbReference>
<accession>A0A5J5D221</accession>
<dbReference type="SMART" id="SM00409">
    <property type="entry name" value="IG"/>
    <property type="match status" value="1"/>
</dbReference>
<comment type="caution">
    <text evidence="4">The sequence shown here is derived from an EMBL/GenBank/DDBJ whole genome shotgun (WGS) entry which is preliminary data.</text>
</comment>
<reference evidence="4 5" key="1">
    <citation type="submission" date="2019-08" db="EMBL/GenBank/DDBJ databases">
        <title>A chromosome-level genome assembly, high-density linkage maps, and genome scans reveal the genomic architecture of hybrid incompatibilities underlying speciation via character displacement in darters (Percidae: Etheostominae).</title>
        <authorList>
            <person name="Moran R.L."/>
            <person name="Catchen J.M."/>
            <person name="Fuller R.C."/>
        </authorList>
    </citation>
    <scope>NUCLEOTIDE SEQUENCE [LARGE SCALE GENOMIC DNA]</scope>
    <source>
        <strain evidence="4">EspeVRDwgs_2016</strain>
        <tissue evidence="4">Muscle</tissue>
    </source>
</reference>
<gene>
    <name evidence="4" type="ORF">FQN60_001241</name>
</gene>
<evidence type="ECO:0000313" key="4">
    <source>
        <dbReference type="EMBL" id="KAA8588047.1"/>
    </source>
</evidence>
<name>A0A5J5D221_9PERO</name>
<evidence type="ECO:0000313" key="5">
    <source>
        <dbReference type="Proteomes" id="UP000327493"/>
    </source>
</evidence>
<dbReference type="AlphaFoldDB" id="A0A5J5D221"/>
<keyword evidence="5" id="KW-1185">Reference proteome</keyword>
<dbReference type="Pfam" id="PF07686">
    <property type="entry name" value="V-set"/>
    <property type="match status" value="1"/>
</dbReference>
<sequence>MVIMFNRDQAALLAVRLYVMCQVFAEILSGTVEHRNMLVSRGDPVILTCNISTTNATQITWTKGRFVFSYLVFLNMTFSNFTSHNIDVNLPTKLNISSVQYDDTGLYKCDIFDKRGSWTIKWNLTVSREPEEISPLWSFLHILTAVTGLLCVFTSAVCLYRKNWTKTPNQDQESWALSYAQFRVQFGKEVAPPAPSQSCAEYTTQPRQRESVRLEAQLNPDKHDVQYKAE</sequence>
<keyword evidence="2" id="KW-0812">Transmembrane</keyword>
<feature type="compositionally biased region" description="Basic and acidic residues" evidence="1">
    <location>
        <begin position="220"/>
        <end position="230"/>
    </location>
</feature>
<evidence type="ECO:0000256" key="2">
    <source>
        <dbReference type="SAM" id="Phobius"/>
    </source>
</evidence>
<feature type="transmembrane region" description="Helical" evidence="2">
    <location>
        <begin position="136"/>
        <end position="160"/>
    </location>
</feature>
<dbReference type="InterPro" id="IPR003599">
    <property type="entry name" value="Ig_sub"/>
</dbReference>
<dbReference type="PROSITE" id="PS50835">
    <property type="entry name" value="IG_LIKE"/>
    <property type="match status" value="1"/>
</dbReference>
<evidence type="ECO:0000256" key="1">
    <source>
        <dbReference type="SAM" id="MobiDB-lite"/>
    </source>
</evidence>
<dbReference type="InterPro" id="IPR013783">
    <property type="entry name" value="Ig-like_fold"/>
</dbReference>